<accession>A0A5E4X145</accession>
<sequence length="31" mass="3536">MPIVKVELSSGRTHAHNAEYVADLTRRDVRN</sequence>
<reference evidence="1 2" key="1">
    <citation type="submission" date="2019-08" db="EMBL/GenBank/DDBJ databases">
        <authorList>
            <person name="Peeters C."/>
        </authorList>
    </citation>
    <scope>NUCLEOTIDE SEQUENCE [LARGE SCALE GENOMIC DNA]</scope>
    <source>
        <strain evidence="1 2">LMG 30175</strain>
    </source>
</reference>
<evidence type="ECO:0008006" key="3">
    <source>
        <dbReference type="Google" id="ProtNLM"/>
    </source>
</evidence>
<proteinExistence type="predicted"/>
<protein>
    <recommendedName>
        <fullName evidence="3">4-oxalocrotonate tautomerase</fullName>
    </recommendedName>
</protein>
<name>A0A5E4X145_9BURK</name>
<dbReference type="EMBL" id="CABPRZ010000015">
    <property type="protein sequence ID" value="VVE29925.1"/>
    <property type="molecule type" value="Genomic_DNA"/>
</dbReference>
<dbReference type="Proteomes" id="UP000414233">
    <property type="component" value="Unassembled WGS sequence"/>
</dbReference>
<evidence type="ECO:0000313" key="1">
    <source>
        <dbReference type="EMBL" id="VVE29925.1"/>
    </source>
</evidence>
<keyword evidence="2" id="KW-1185">Reference proteome</keyword>
<organism evidence="1 2">
    <name type="scientific">Pandoraea terrae</name>
    <dbReference type="NCBI Taxonomy" id="1537710"/>
    <lineage>
        <taxon>Bacteria</taxon>
        <taxon>Pseudomonadati</taxon>
        <taxon>Pseudomonadota</taxon>
        <taxon>Betaproteobacteria</taxon>
        <taxon>Burkholderiales</taxon>
        <taxon>Burkholderiaceae</taxon>
        <taxon>Pandoraea</taxon>
    </lineage>
</organism>
<dbReference type="AlphaFoldDB" id="A0A5E4X145"/>
<gene>
    <name evidence="1" type="ORF">PTE30175_03501</name>
</gene>
<evidence type="ECO:0000313" key="2">
    <source>
        <dbReference type="Proteomes" id="UP000414233"/>
    </source>
</evidence>